<dbReference type="NCBIfam" id="TIGR03930">
    <property type="entry name" value="WXG100_ESAT6"/>
    <property type="match status" value="1"/>
</dbReference>
<dbReference type="RefSeq" id="WP_208016716.1">
    <property type="nucleotide sequence ID" value="NZ_JAGDQJ010000006.1"/>
</dbReference>
<evidence type="ECO:0000313" key="3">
    <source>
        <dbReference type="EMBL" id="MBO1624220.1"/>
    </source>
</evidence>
<protein>
    <submittedName>
        <fullName evidence="3">WXG100 family type VII secretion target</fullName>
    </submittedName>
</protein>
<organism evidence="3 4">
    <name type="scientific">Bacillus arachidis</name>
    <dbReference type="NCBI Taxonomy" id="2819290"/>
    <lineage>
        <taxon>Bacteria</taxon>
        <taxon>Bacillati</taxon>
        <taxon>Bacillota</taxon>
        <taxon>Bacilli</taxon>
        <taxon>Bacillales</taxon>
        <taxon>Bacillaceae</taxon>
        <taxon>Bacillus</taxon>
    </lineage>
</organism>
<accession>A0ABS3NTK7</accession>
<feature type="domain" description="Bacterial CdiA-CT RNAse A" evidence="2">
    <location>
        <begin position="355"/>
        <end position="466"/>
    </location>
</feature>
<keyword evidence="4" id="KW-1185">Reference proteome</keyword>
<dbReference type="InterPro" id="IPR010310">
    <property type="entry name" value="T7SS_ESAT-6-like"/>
</dbReference>
<evidence type="ECO:0000256" key="1">
    <source>
        <dbReference type="SAM" id="MobiDB-lite"/>
    </source>
</evidence>
<name>A0ABS3NTK7_9BACI</name>
<dbReference type="Pfam" id="PF06013">
    <property type="entry name" value="WXG100"/>
    <property type="match status" value="1"/>
</dbReference>
<evidence type="ECO:0000259" key="2">
    <source>
        <dbReference type="Pfam" id="PF18431"/>
    </source>
</evidence>
<evidence type="ECO:0000313" key="4">
    <source>
        <dbReference type="Proteomes" id="UP000677611"/>
    </source>
</evidence>
<dbReference type="Gene3D" id="1.10.287.850">
    <property type="entry name" value="HP0062-like domain"/>
    <property type="match status" value="1"/>
</dbReference>
<sequence length="468" mass="51088">MVQIKVTPEMLEGVAKRAYGTRHALESIHKNLCDQIDHLCYQWTGASNQNFVQMFDDAKPKAFTFINGIANVEEELKQIAEKFRTADTSYDGNLVDGKVSDDNIEEGATCGPLNSEKKDDKKDESLLDKFKHGVEDVYEEYSKIKDFVDDKVEDVFEKAGLGAPYHFKKGMEEAIGDELLGLADAVIHPIDTLKNTAEALSDPVGTFNALKQTISDSWNNDVVNGDWNSRAAWYGSASAHTILAVGQLFVGTKGVDKIAMLNYGTKLSEVSQTAKQGAASLFNRNHKEFAIAGGGGLRFGLDTPDFKQAEEKLSTHQFANSGGNTNAIKPGDTSPLAPGGGLIAHEAKPGQRRGGHLIKKHVGKTDAELLQRLQNDPRIPASSSFTNRAIAERVANEVLSNPQNIAKINRWLNNPNTKPTLALRYNGNSILGRYVERGSNGALDVENAVIVLKKDNQGSFIITGYPEK</sequence>
<reference evidence="3 4" key="1">
    <citation type="submission" date="2021-03" db="EMBL/GenBank/DDBJ databases">
        <title>Identification of novel Bacillus strains.</title>
        <authorList>
            <person name="Xiao Z."/>
            <person name="Li Y."/>
            <person name="Shen J."/>
        </authorList>
    </citation>
    <scope>NUCLEOTIDE SEQUENCE [LARGE SCALE GENOMIC DNA]</scope>
    <source>
        <strain evidence="3 4">SY8</strain>
    </source>
</reference>
<dbReference type="CDD" id="cd20684">
    <property type="entry name" value="CdiA-CT_Yk_RNaseA-like"/>
    <property type="match status" value="1"/>
</dbReference>
<dbReference type="EMBL" id="JAGDQJ010000006">
    <property type="protein sequence ID" value="MBO1624220.1"/>
    <property type="molecule type" value="Genomic_DNA"/>
</dbReference>
<proteinExistence type="predicted"/>
<dbReference type="Pfam" id="PF18431">
    <property type="entry name" value="RNAse_A_bac"/>
    <property type="match status" value="1"/>
</dbReference>
<comment type="caution">
    <text evidence="3">The sequence shown here is derived from an EMBL/GenBank/DDBJ whole genome shotgun (WGS) entry which is preliminary data.</text>
</comment>
<dbReference type="InterPro" id="IPR041436">
    <property type="entry name" value="RNAse_A_bac"/>
</dbReference>
<dbReference type="InterPro" id="IPR036689">
    <property type="entry name" value="ESAT-6-like_sf"/>
</dbReference>
<dbReference type="SUPFAM" id="SSF140453">
    <property type="entry name" value="EsxAB dimer-like"/>
    <property type="match status" value="1"/>
</dbReference>
<dbReference type="Proteomes" id="UP000677611">
    <property type="component" value="Unassembled WGS sequence"/>
</dbReference>
<gene>
    <name evidence="3" type="ORF">J4P90_02985</name>
</gene>
<feature type="region of interest" description="Disordered" evidence="1">
    <location>
        <begin position="97"/>
        <end position="122"/>
    </location>
</feature>